<evidence type="ECO:0000256" key="1">
    <source>
        <dbReference type="SAM" id="Phobius"/>
    </source>
</evidence>
<keyword evidence="1" id="KW-0812">Transmembrane</keyword>
<protein>
    <submittedName>
        <fullName evidence="2">Uncharacterized protein</fullName>
    </submittedName>
</protein>
<reference evidence="2 3" key="1">
    <citation type="submission" date="2020-07" db="EMBL/GenBank/DDBJ databases">
        <title>Sequencing the genomes of 1000 actinobacteria strains.</title>
        <authorList>
            <person name="Klenk H.-P."/>
        </authorList>
    </citation>
    <scope>NUCLEOTIDE SEQUENCE [LARGE SCALE GENOMIC DNA]</scope>
    <source>
        <strain evidence="2 3">DSM 19082</strain>
    </source>
</reference>
<keyword evidence="1" id="KW-0472">Membrane</keyword>
<evidence type="ECO:0000313" key="2">
    <source>
        <dbReference type="EMBL" id="NYD31698.1"/>
    </source>
</evidence>
<name>A0A852RM64_9ACTN</name>
<keyword evidence="3" id="KW-1185">Reference proteome</keyword>
<dbReference type="EMBL" id="JACCBF010000001">
    <property type="protein sequence ID" value="NYD31698.1"/>
    <property type="molecule type" value="Genomic_DNA"/>
</dbReference>
<keyword evidence="1" id="KW-1133">Transmembrane helix</keyword>
<proteinExistence type="predicted"/>
<feature type="transmembrane region" description="Helical" evidence="1">
    <location>
        <begin position="38"/>
        <end position="58"/>
    </location>
</feature>
<comment type="caution">
    <text evidence="2">The sequence shown here is derived from an EMBL/GenBank/DDBJ whole genome shotgun (WGS) entry which is preliminary data.</text>
</comment>
<accession>A0A852RM64</accession>
<gene>
    <name evidence="2" type="ORF">BJ958_003244</name>
</gene>
<dbReference type="RefSeq" id="WP_179727978.1">
    <property type="nucleotide sequence ID" value="NZ_BAABEF010000001.1"/>
</dbReference>
<sequence length="196" mass="20054">MQEITDRLDAEIRTPPPPTFDVAATVGAGRRAVRRRRLARGSAALALALVVGGAGLAVTSRFTGTAGAAPVAVAAGVSGEGLVSSDRPTDQTPAVDDPQHEGVILVRTGWEVIARVEDPVTGLRTVGGTGPITDSTALGLRKGATTTWVVLFRFAATGDQPTSQAGGALAETAAETGDDSLAAWLDHLDMFTKAAR</sequence>
<dbReference type="Proteomes" id="UP000582231">
    <property type="component" value="Unassembled WGS sequence"/>
</dbReference>
<dbReference type="AlphaFoldDB" id="A0A852RM64"/>
<evidence type="ECO:0000313" key="3">
    <source>
        <dbReference type="Proteomes" id="UP000582231"/>
    </source>
</evidence>
<organism evidence="2 3">
    <name type="scientific">Nocardioides kongjuensis</name>
    <dbReference type="NCBI Taxonomy" id="349522"/>
    <lineage>
        <taxon>Bacteria</taxon>
        <taxon>Bacillati</taxon>
        <taxon>Actinomycetota</taxon>
        <taxon>Actinomycetes</taxon>
        <taxon>Propionibacteriales</taxon>
        <taxon>Nocardioidaceae</taxon>
        <taxon>Nocardioides</taxon>
    </lineage>
</organism>